<dbReference type="EMBL" id="LR746269">
    <property type="protein sequence ID" value="CAA7397452.1"/>
    <property type="molecule type" value="Genomic_DNA"/>
</dbReference>
<dbReference type="InterPro" id="IPR001356">
    <property type="entry name" value="HD"/>
</dbReference>
<feature type="compositionally biased region" description="Basic and acidic residues" evidence="6">
    <location>
        <begin position="1707"/>
        <end position="1720"/>
    </location>
</feature>
<feature type="region of interest" description="Disordered" evidence="6">
    <location>
        <begin position="403"/>
        <end position="448"/>
    </location>
</feature>
<protein>
    <submittedName>
        <fullName evidence="10">Uncharacterized protein</fullName>
    </submittedName>
</protein>
<dbReference type="Pfam" id="PF02791">
    <property type="entry name" value="DDT"/>
    <property type="match status" value="1"/>
</dbReference>
<feature type="compositionally biased region" description="Basic residues" evidence="6">
    <location>
        <begin position="1609"/>
        <end position="1626"/>
    </location>
</feature>
<feature type="region of interest" description="Disordered" evidence="6">
    <location>
        <begin position="1"/>
        <end position="23"/>
    </location>
</feature>
<feature type="region of interest" description="Disordered" evidence="6">
    <location>
        <begin position="832"/>
        <end position="879"/>
    </location>
</feature>
<dbReference type="SMART" id="SM00571">
    <property type="entry name" value="DDT"/>
    <property type="match status" value="1"/>
</dbReference>
<evidence type="ECO:0000256" key="6">
    <source>
        <dbReference type="SAM" id="MobiDB-lite"/>
    </source>
</evidence>
<evidence type="ECO:0000256" key="1">
    <source>
        <dbReference type="ARBA" id="ARBA00004123"/>
    </source>
</evidence>
<dbReference type="GO" id="GO:0005634">
    <property type="term" value="C:nucleus"/>
    <property type="evidence" value="ECO:0007669"/>
    <property type="project" value="UniProtKB-SubCell"/>
</dbReference>
<keyword evidence="3 4" id="KW-0539">Nucleus</keyword>
<dbReference type="GO" id="GO:0003677">
    <property type="term" value="F:DNA binding"/>
    <property type="evidence" value="ECO:0007669"/>
    <property type="project" value="UniProtKB-UniRule"/>
</dbReference>
<name>A0A7I8KJ31_SPIIN</name>
<dbReference type="PROSITE" id="PS51913">
    <property type="entry name" value="HTH_HARE"/>
    <property type="match status" value="1"/>
</dbReference>
<sequence length="1779" mass="198989">MEAAEGESTKSPEGGEKRPKRKMKTAYQLELLEKTYAVSTYPSESLRAELSVKLGLSDRQLQMWFCHRRLKDRKANEMAVTASGLSPLAEPRKAVARMASPALARIEADMHSVKRYYDAMHPPLPPPQTMLEVQAVSFVESQLGERIREDGPILGMEFDPLPPGAFGAPIGQQKQLVRPYDGKLFERHDSKSIKTASFLPNVEHCFIPSSSSHSGGKRKTACSGSLVVHSQGAGPRALQEYQFLPEQPTARAEAYEKIPSSHFYDSPVDNISSRVSPLSTPGPYLHGNEHATPNYAFQGQTSSAGFLPQQGRQHAYNSGSEYDVVASFTKTSSDSVFGSLHNVRIESLYLSSDRRIIQEEDATRIDRKRKGEEARIAKEVEAHEKRIRRELEKQDVLRRKREEQMRKEMERHDRERRKEEERLMREKQREEERFQREQKRENERREKFLQKENRRAEKVRRKEELRREKEAARIKAAHERATARRIAREYMELIEDERLELMELAASNKGLSSIILLDGDTLENMDTFRDTLSSFPPTSVRQHFRRPFAIQPWADSEDNIGNLLMVWRFLITFADVLGLWPFTLDEFVQALHDYDSRLLGEIHIALLKSIIKDIEDVARTPAVSLGANQSSAANPVGGHPHIVEGAYAWGFDIRSWQLHLSPLTWPEVLRQFALSAGFGPHLKKRNVERAYFRDDNEGHDGEDIISTLRNGSAVENAVAVMREKGFSHLRRSRHRLTPGTVKFAAFHVLSLEGGRGLTILEVADKIQKSGLRDLTTSKTPEASIAAALSRDAKLFERTAPSTYCVKPQFRKNPADADVILAAAREKIKVFENGLSDSEEAEKDTEADEAERDEDSESDGAEDLEVDDVGSGEKLTKEDQLVNEKVANTLDGLDNGEGATINVEVGMTSRIGLRQLDKGLSTPIDKDAAASVNHEARSVDPYAEIDESNSGEPWVEGLMEGEYSDLSVEERLNALVSLISVALEGNSIRIVLEERLEAANALKKQMWAEAQLDKRRMKEEYMTKLQYSSFVGMKSEVPQGGANEGSHSPLINVDIKSGDVTPYSAVNNEGSDLMCNQNNSCDMVVEKNLMGQELLITTDATPVQQCGYAAEKSRSQLKSYIGHRAEEMYVYRSLPLGQDRRRNRYWQFVTSASRNDPGSGRIFFESKDGLWRLIDSEEAFDALLASLDTRGIRESYLHSVLTKIEMSFKEGLRGNKQVISNSHSAQNIAKKEAGEGSSSPECDLGTESPRSTVCYPGSDALDPSTSFKIEIGQNDREKNAALKRYRDFQNWSWKECFRSSPLCAMKYGKKRCSELLGVCYTCYDCFLSEEKQCPSCCEAFDARQGAVDQNFTEDMPWCEKQKVDPRWSLKFSKLSHPARIQMLKAQLSLIEVSIPPEALQQIWSDDYRKSWSIKLQSASSAEELLQLLTRLEGAVLRDYLSSSYATTNELVGASTAAHGVDNPSSVSEPVTVLAWIPLTTAAVALRLMEFDASVSYMLHQKVESHKDQEGGEFLTIPSRYAFVKNSQEIEPTEFQDAVSYRQEGSWPEFPPVVGRGRGRGSRGRGGGGRGRGRGGRGGQRGSSGLTRSLFKEEGGPSNGETMTAAALPRRQARRGRGRGRGRRRGRRGAAAGRQRPYGRGAIGRGAAGVVQRPAEPESASSGGEEWNGTATGRRRYVEEEEEEEEERSVGPSEEEENGQGSGDDYDERAEYRGEFGGKAEELMDEDSEEDDDDDDDGDEDVEMDSRDGEEVGDEDEDGGDAEDHEEEDASSSYSSSEYSD</sequence>
<feature type="region of interest" description="Disordered" evidence="6">
    <location>
        <begin position="1222"/>
        <end position="1248"/>
    </location>
</feature>
<organism evidence="10 11">
    <name type="scientific">Spirodela intermedia</name>
    <name type="common">Intermediate duckweed</name>
    <dbReference type="NCBI Taxonomy" id="51605"/>
    <lineage>
        <taxon>Eukaryota</taxon>
        <taxon>Viridiplantae</taxon>
        <taxon>Streptophyta</taxon>
        <taxon>Embryophyta</taxon>
        <taxon>Tracheophyta</taxon>
        <taxon>Spermatophyta</taxon>
        <taxon>Magnoliopsida</taxon>
        <taxon>Liliopsida</taxon>
        <taxon>Araceae</taxon>
        <taxon>Lemnoideae</taxon>
        <taxon>Spirodela</taxon>
    </lineage>
</organism>
<evidence type="ECO:0000256" key="4">
    <source>
        <dbReference type="PROSITE-ProRule" id="PRU00108"/>
    </source>
</evidence>
<reference evidence="10" key="1">
    <citation type="submission" date="2020-02" db="EMBL/GenBank/DDBJ databases">
        <authorList>
            <person name="Scholz U."/>
            <person name="Mascher M."/>
            <person name="Fiebig A."/>
        </authorList>
    </citation>
    <scope>NUCLEOTIDE SEQUENCE</scope>
</reference>
<dbReference type="InterPro" id="IPR044977">
    <property type="entry name" value="RLT1-3"/>
</dbReference>
<feature type="domain" description="DDT" evidence="8">
    <location>
        <begin position="557"/>
        <end position="616"/>
    </location>
</feature>
<evidence type="ECO:0000259" key="8">
    <source>
        <dbReference type="PROSITE" id="PS50827"/>
    </source>
</evidence>
<dbReference type="InterPro" id="IPR028941">
    <property type="entry name" value="WHIM2_dom"/>
</dbReference>
<feature type="compositionally biased region" description="Low complexity" evidence="6">
    <location>
        <begin position="1769"/>
        <end position="1779"/>
    </location>
</feature>
<dbReference type="InterPro" id="IPR018501">
    <property type="entry name" value="DDT_dom"/>
</dbReference>
<feature type="compositionally biased region" description="Gly residues" evidence="6">
    <location>
        <begin position="1562"/>
        <end position="1580"/>
    </location>
</feature>
<proteinExistence type="predicted"/>
<dbReference type="InterPro" id="IPR007759">
    <property type="entry name" value="Asxl_HARE-HTH"/>
</dbReference>
<feature type="compositionally biased region" description="Low complexity" evidence="6">
    <location>
        <begin position="1627"/>
        <end position="1638"/>
    </location>
</feature>
<evidence type="ECO:0000259" key="9">
    <source>
        <dbReference type="PROSITE" id="PS51913"/>
    </source>
</evidence>
<keyword evidence="4 5" id="KW-0371">Homeobox</keyword>
<evidence type="ECO:0000256" key="3">
    <source>
        <dbReference type="ARBA" id="ARBA00023242"/>
    </source>
</evidence>
<gene>
    <name evidence="10" type="ORF">SI8410_06008117</name>
</gene>
<dbReference type="PROSITE" id="PS50071">
    <property type="entry name" value="HOMEOBOX_2"/>
    <property type="match status" value="1"/>
</dbReference>
<dbReference type="Pfam" id="PF05066">
    <property type="entry name" value="HARE-HTH"/>
    <property type="match status" value="1"/>
</dbReference>
<dbReference type="PANTHER" id="PTHR36968">
    <property type="entry name" value="HOMEOBOX-DDT DOMAIN PROTEIN RLT2"/>
    <property type="match status" value="1"/>
</dbReference>
<dbReference type="SMART" id="SM00389">
    <property type="entry name" value="HOX"/>
    <property type="match status" value="1"/>
</dbReference>
<evidence type="ECO:0000313" key="10">
    <source>
        <dbReference type="EMBL" id="CAA7397452.1"/>
    </source>
</evidence>
<evidence type="ECO:0000313" key="11">
    <source>
        <dbReference type="Proteomes" id="UP000663760"/>
    </source>
</evidence>
<dbReference type="SUPFAM" id="SSF46689">
    <property type="entry name" value="Homeodomain-like"/>
    <property type="match status" value="1"/>
</dbReference>
<dbReference type="PANTHER" id="PTHR36968:SF5">
    <property type="entry name" value="HOMEOBOX-DDT DOMAIN PROTEIN RLT2"/>
    <property type="match status" value="1"/>
</dbReference>
<dbReference type="OrthoDB" id="6159439at2759"/>
<evidence type="ECO:0000256" key="5">
    <source>
        <dbReference type="RuleBase" id="RU000682"/>
    </source>
</evidence>
<dbReference type="Pfam" id="PF15612">
    <property type="entry name" value="WHIM1"/>
    <property type="match status" value="1"/>
</dbReference>
<dbReference type="Pfam" id="PF00046">
    <property type="entry name" value="Homeodomain"/>
    <property type="match status" value="1"/>
</dbReference>
<comment type="subcellular location">
    <subcellularLocation>
        <location evidence="1 4 5">Nucleus</location>
    </subcellularLocation>
</comment>
<accession>A0A7I8KJ31</accession>
<feature type="compositionally biased region" description="Acidic residues" evidence="6">
    <location>
        <begin position="836"/>
        <end position="869"/>
    </location>
</feature>
<keyword evidence="11" id="KW-1185">Reference proteome</keyword>
<feature type="domain" description="Homeobox" evidence="7">
    <location>
        <begin position="15"/>
        <end position="75"/>
    </location>
</feature>
<dbReference type="Proteomes" id="UP000663760">
    <property type="component" value="Chromosome 6"/>
</dbReference>
<feature type="domain" description="HTH HARE-type" evidence="9">
    <location>
        <begin position="739"/>
        <end position="808"/>
    </location>
</feature>
<dbReference type="GO" id="GO:0006357">
    <property type="term" value="P:regulation of transcription by RNA polymerase II"/>
    <property type="evidence" value="ECO:0007669"/>
    <property type="project" value="InterPro"/>
</dbReference>
<feature type="DNA-binding region" description="Homeobox" evidence="4">
    <location>
        <begin position="17"/>
        <end position="76"/>
    </location>
</feature>
<feature type="compositionally biased region" description="Basic and acidic residues" evidence="6">
    <location>
        <begin position="7"/>
        <end position="17"/>
    </location>
</feature>
<feature type="compositionally biased region" description="Acidic residues" evidence="6">
    <location>
        <begin position="1749"/>
        <end position="1768"/>
    </location>
</feature>
<dbReference type="PROSITE" id="PS50827">
    <property type="entry name" value="DDT"/>
    <property type="match status" value="1"/>
</dbReference>
<keyword evidence="2" id="KW-0804">Transcription</keyword>
<dbReference type="Pfam" id="PF15613">
    <property type="entry name" value="WSD"/>
    <property type="match status" value="1"/>
</dbReference>
<feature type="compositionally biased region" description="Acidic residues" evidence="6">
    <location>
        <begin position="1677"/>
        <end position="1706"/>
    </location>
</feature>
<feature type="compositionally biased region" description="Acidic residues" evidence="6">
    <location>
        <begin position="1721"/>
        <end position="1741"/>
    </location>
</feature>
<feature type="region of interest" description="Disordered" evidence="6">
    <location>
        <begin position="1538"/>
        <end position="1779"/>
    </location>
</feature>
<evidence type="ECO:0000259" key="7">
    <source>
        <dbReference type="PROSITE" id="PS50071"/>
    </source>
</evidence>
<dbReference type="InterPro" id="IPR009057">
    <property type="entry name" value="Homeodomain-like_sf"/>
</dbReference>
<dbReference type="CDD" id="cd00086">
    <property type="entry name" value="homeodomain"/>
    <property type="match status" value="1"/>
</dbReference>
<dbReference type="InterPro" id="IPR028942">
    <property type="entry name" value="WHIM1_dom"/>
</dbReference>
<keyword evidence="4 5" id="KW-0238">DNA-binding</keyword>
<evidence type="ECO:0000256" key="2">
    <source>
        <dbReference type="ARBA" id="ARBA00023163"/>
    </source>
</evidence>
<dbReference type="Gene3D" id="1.10.10.60">
    <property type="entry name" value="Homeodomain-like"/>
    <property type="match status" value="1"/>
</dbReference>